<protein>
    <recommendedName>
        <fullName evidence="2">PLD phosphodiesterase domain-containing protein</fullName>
    </recommendedName>
</protein>
<dbReference type="KEGG" id="strr:EKD16_21960"/>
<organism evidence="3 4">
    <name type="scientific">Streptomonospora litoralis</name>
    <dbReference type="NCBI Taxonomy" id="2498135"/>
    <lineage>
        <taxon>Bacteria</taxon>
        <taxon>Bacillati</taxon>
        <taxon>Actinomycetota</taxon>
        <taxon>Actinomycetes</taxon>
        <taxon>Streptosporangiales</taxon>
        <taxon>Nocardiopsidaceae</taxon>
        <taxon>Streptomonospora</taxon>
    </lineage>
</organism>
<evidence type="ECO:0000256" key="1">
    <source>
        <dbReference type="SAM" id="MobiDB-lite"/>
    </source>
</evidence>
<dbReference type="GO" id="GO:0032049">
    <property type="term" value="P:cardiolipin biosynthetic process"/>
    <property type="evidence" value="ECO:0007669"/>
    <property type="project" value="UniProtKB-ARBA"/>
</dbReference>
<dbReference type="SMART" id="SM00155">
    <property type="entry name" value="PLDc"/>
    <property type="match status" value="1"/>
</dbReference>
<feature type="region of interest" description="Disordered" evidence="1">
    <location>
        <begin position="1"/>
        <end position="20"/>
    </location>
</feature>
<dbReference type="InterPro" id="IPR025202">
    <property type="entry name" value="PLD-like_dom"/>
</dbReference>
<name>A0A4P6Q616_9ACTN</name>
<accession>A0A4P6Q616</accession>
<feature type="domain" description="PLD phosphodiesterase" evidence="2">
    <location>
        <begin position="197"/>
        <end position="224"/>
    </location>
</feature>
<keyword evidence="4" id="KW-1185">Reference proteome</keyword>
<dbReference type="InterPro" id="IPR047955">
    <property type="entry name" value="DrmC-like"/>
</dbReference>
<dbReference type="Pfam" id="PF13091">
    <property type="entry name" value="PLDc_2"/>
    <property type="match status" value="1"/>
</dbReference>
<dbReference type="InterPro" id="IPR001736">
    <property type="entry name" value="PLipase_D/transphosphatidylase"/>
</dbReference>
<dbReference type="GO" id="GO:0030572">
    <property type="term" value="F:phosphatidyltransferase activity"/>
    <property type="evidence" value="ECO:0007669"/>
    <property type="project" value="UniProtKB-ARBA"/>
</dbReference>
<reference evidence="3 4" key="1">
    <citation type="submission" date="2019-02" db="EMBL/GenBank/DDBJ databases">
        <authorList>
            <person name="Khodamoradi S."/>
            <person name="Hahnke R.L."/>
            <person name="Kaempfer P."/>
            <person name="Schumann P."/>
            <person name="Rohde M."/>
            <person name="Steinert M."/>
            <person name="Luzhetskyy A."/>
            <person name="Wink J."/>
            <person name="Ruckert C."/>
        </authorList>
    </citation>
    <scope>NUCLEOTIDE SEQUENCE [LARGE SCALE GENOMIC DNA]</scope>
    <source>
        <strain evidence="3 4">M2</strain>
    </source>
</reference>
<dbReference type="EMBL" id="CP036455">
    <property type="protein sequence ID" value="QBI56145.1"/>
    <property type="molecule type" value="Genomic_DNA"/>
</dbReference>
<dbReference type="SUPFAM" id="SSF56024">
    <property type="entry name" value="Phospholipase D/nuclease"/>
    <property type="match status" value="1"/>
</dbReference>
<dbReference type="PROSITE" id="PS50035">
    <property type="entry name" value="PLD"/>
    <property type="match status" value="1"/>
</dbReference>
<dbReference type="Gene3D" id="3.30.870.10">
    <property type="entry name" value="Endonuclease Chain A"/>
    <property type="match status" value="1"/>
</dbReference>
<dbReference type="Proteomes" id="UP000292235">
    <property type="component" value="Chromosome"/>
</dbReference>
<proteinExistence type="predicted"/>
<dbReference type="OrthoDB" id="3257334at2"/>
<evidence type="ECO:0000313" key="3">
    <source>
        <dbReference type="EMBL" id="QBI56145.1"/>
    </source>
</evidence>
<dbReference type="AlphaFoldDB" id="A0A4P6Q616"/>
<dbReference type="PANTHER" id="PTHR21248:SF22">
    <property type="entry name" value="PHOSPHOLIPASE D"/>
    <property type="match status" value="1"/>
</dbReference>
<dbReference type="NCBIfam" id="NF038319">
    <property type="entry name" value="DISARM_DrmC_I"/>
    <property type="match status" value="1"/>
</dbReference>
<dbReference type="RefSeq" id="WP_131100824.1">
    <property type="nucleotide sequence ID" value="NZ_CP036455.1"/>
</dbReference>
<evidence type="ECO:0000259" key="2">
    <source>
        <dbReference type="PROSITE" id="PS50035"/>
    </source>
</evidence>
<evidence type="ECO:0000313" key="4">
    <source>
        <dbReference type="Proteomes" id="UP000292235"/>
    </source>
</evidence>
<sequence length="261" mass="28331">MASSHPPNSPTHEPFPSLDPAAAHQLGTLLSGTEARALADRLDDGQTLTAALRALSGGRRAEVRALLAPAGFGPADRRSAVAVLRAVEGARAAPTAANPIWTMPGHLAKSGPLTRSVVHMVEGARRSVTCSTYNFQRSSGLWGALRDAARRPEVTVRVYLDARAADQAPNRWSPTTNEVAAHLNPGTVLRTTEFDGGYVRNHAKFLAVDHRFLLVTSANLSWSAEHNNVEFGVFFDDANLTEAVEREMWQVEELLYERVHP</sequence>
<gene>
    <name evidence="3" type="ORF">EKD16_21960</name>
</gene>
<dbReference type="PANTHER" id="PTHR21248">
    <property type="entry name" value="CARDIOLIPIN SYNTHASE"/>
    <property type="match status" value="1"/>
</dbReference>